<dbReference type="AlphaFoldDB" id="A0A6J6E8Z5"/>
<gene>
    <name evidence="2" type="ORF">UFOPK1493_02519</name>
</gene>
<sequence length="315" mass="33476">MRRRDLDRAVLDLASRCGAEVLAGHEAIEPVVERGFVRGAHVRSPDGVTRSIDADHVVVADGANSPFGRALGTFRTRRWPYAAAIRSYWTSPRSDDDRLEIVLDLADRSGQALPGYGWVAPVGDGTVNIGVGLLSTARDFKTTNVAHLLEAFAVDLADRWGIDPSAKAGVTRVGRVPMGGSVQPTAGPTFLVVGDAAGVASPFTGAGIDAAYETGRMAADVLHEALSGAGPTALQRYPRLVAETYAEQYKLARLWGRLLGRPAAMRRVSGAAVRSRTVGDTMLRIMSGALRHDEFGAPETVARLATRVLQVAPEA</sequence>
<feature type="domain" description="FAD-binding" evidence="1">
    <location>
        <begin position="5"/>
        <end position="237"/>
    </location>
</feature>
<dbReference type="Gene3D" id="3.50.50.60">
    <property type="entry name" value="FAD/NAD(P)-binding domain"/>
    <property type="match status" value="1"/>
</dbReference>
<evidence type="ECO:0000259" key="1">
    <source>
        <dbReference type="Pfam" id="PF01494"/>
    </source>
</evidence>
<dbReference type="Pfam" id="PF01494">
    <property type="entry name" value="FAD_binding_3"/>
    <property type="match status" value="1"/>
</dbReference>
<reference evidence="2" key="1">
    <citation type="submission" date="2020-05" db="EMBL/GenBank/DDBJ databases">
        <authorList>
            <person name="Chiriac C."/>
            <person name="Salcher M."/>
            <person name="Ghai R."/>
            <person name="Kavagutti S V."/>
        </authorList>
    </citation>
    <scope>NUCLEOTIDE SEQUENCE</scope>
</reference>
<dbReference type="InterPro" id="IPR036188">
    <property type="entry name" value="FAD/NAD-bd_sf"/>
</dbReference>
<protein>
    <submittedName>
        <fullName evidence="2">Unannotated protein</fullName>
    </submittedName>
</protein>
<dbReference type="InterPro" id="IPR050407">
    <property type="entry name" value="Geranylgeranyl_reductase"/>
</dbReference>
<dbReference type="GO" id="GO:0071949">
    <property type="term" value="F:FAD binding"/>
    <property type="evidence" value="ECO:0007669"/>
    <property type="project" value="InterPro"/>
</dbReference>
<organism evidence="2">
    <name type="scientific">freshwater metagenome</name>
    <dbReference type="NCBI Taxonomy" id="449393"/>
    <lineage>
        <taxon>unclassified sequences</taxon>
        <taxon>metagenomes</taxon>
        <taxon>ecological metagenomes</taxon>
    </lineage>
</organism>
<proteinExistence type="predicted"/>
<dbReference type="InterPro" id="IPR002938">
    <property type="entry name" value="FAD-bd"/>
</dbReference>
<accession>A0A6J6E8Z5</accession>
<dbReference type="PANTHER" id="PTHR42685">
    <property type="entry name" value="GERANYLGERANYL DIPHOSPHATE REDUCTASE"/>
    <property type="match status" value="1"/>
</dbReference>
<evidence type="ECO:0000313" key="2">
    <source>
        <dbReference type="EMBL" id="CAB4572902.1"/>
    </source>
</evidence>
<dbReference type="PANTHER" id="PTHR42685:SF22">
    <property type="entry name" value="CONDITIONED MEDIUM FACTOR RECEPTOR 1"/>
    <property type="match status" value="1"/>
</dbReference>
<dbReference type="SUPFAM" id="SSF51905">
    <property type="entry name" value="FAD/NAD(P)-binding domain"/>
    <property type="match status" value="1"/>
</dbReference>
<name>A0A6J6E8Z5_9ZZZZ</name>
<dbReference type="EMBL" id="CAEZSR010000105">
    <property type="protein sequence ID" value="CAB4572902.1"/>
    <property type="molecule type" value="Genomic_DNA"/>
</dbReference>